<evidence type="ECO:0000313" key="1">
    <source>
        <dbReference type="EMBL" id="MPM38600.1"/>
    </source>
</evidence>
<protein>
    <submittedName>
        <fullName evidence="1">Uncharacterized protein</fullName>
    </submittedName>
</protein>
<sequence length="170" mass="18699">MAQASGQVIRFVPEVFGKYGGLFVMATTYKKIGMFAAPAQGELNIGVCCRPSDQFVLPIRVTIFIPGAVDIVRIGRIFRDPVIDKRLPAHVQVLLRIHQFHFVSHPAESIISVYAEIGFSANFSFFRGDQYHAVGATGPVNGGGIRVFQYLDALDIIGIDGIERIYTRIG</sequence>
<dbReference type="EMBL" id="VSSQ01008340">
    <property type="protein sequence ID" value="MPM38600.1"/>
    <property type="molecule type" value="Genomic_DNA"/>
</dbReference>
<dbReference type="AlphaFoldDB" id="A0A644ZCJ9"/>
<comment type="caution">
    <text evidence="1">The sequence shown here is derived from an EMBL/GenBank/DDBJ whole genome shotgun (WGS) entry which is preliminary data.</text>
</comment>
<proteinExistence type="predicted"/>
<accession>A0A644ZCJ9</accession>
<organism evidence="1">
    <name type="scientific">bioreactor metagenome</name>
    <dbReference type="NCBI Taxonomy" id="1076179"/>
    <lineage>
        <taxon>unclassified sequences</taxon>
        <taxon>metagenomes</taxon>
        <taxon>ecological metagenomes</taxon>
    </lineage>
</organism>
<reference evidence="1" key="1">
    <citation type="submission" date="2019-08" db="EMBL/GenBank/DDBJ databases">
        <authorList>
            <person name="Kucharzyk K."/>
            <person name="Murdoch R.W."/>
            <person name="Higgins S."/>
            <person name="Loffler F."/>
        </authorList>
    </citation>
    <scope>NUCLEOTIDE SEQUENCE</scope>
</reference>
<gene>
    <name evidence="1" type="ORF">SDC9_85229</name>
</gene>
<name>A0A644ZCJ9_9ZZZZ</name>